<keyword evidence="1" id="KW-0812">Transmembrane</keyword>
<organism evidence="2 3">
    <name type="scientific">Mikania micrantha</name>
    <name type="common">bitter vine</name>
    <dbReference type="NCBI Taxonomy" id="192012"/>
    <lineage>
        <taxon>Eukaryota</taxon>
        <taxon>Viridiplantae</taxon>
        <taxon>Streptophyta</taxon>
        <taxon>Embryophyta</taxon>
        <taxon>Tracheophyta</taxon>
        <taxon>Spermatophyta</taxon>
        <taxon>Magnoliopsida</taxon>
        <taxon>eudicotyledons</taxon>
        <taxon>Gunneridae</taxon>
        <taxon>Pentapetalae</taxon>
        <taxon>asterids</taxon>
        <taxon>campanulids</taxon>
        <taxon>Asterales</taxon>
        <taxon>Asteraceae</taxon>
        <taxon>Asteroideae</taxon>
        <taxon>Heliantheae alliance</taxon>
        <taxon>Eupatorieae</taxon>
        <taxon>Mikania</taxon>
    </lineage>
</organism>
<comment type="caution">
    <text evidence="2">The sequence shown here is derived from an EMBL/GenBank/DDBJ whole genome shotgun (WGS) entry which is preliminary data.</text>
</comment>
<dbReference type="EMBL" id="SZYD01000006">
    <property type="protein sequence ID" value="KAD5962066.1"/>
    <property type="molecule type" value="Genomic_DNA"/>
</dbReference>
<proteinExistence type="predicted"/>
<sequence length="241" mass="27008">MKFLASWLSKHCHPQDSTFIICIKASLCRFESRDFGVEKAAAFGCCGCCCSGSGGLKIEAIKVLIGTLCDSGWNDQKKLRLTCDRFGIWVEGCESFNRIFLDGCEGWIGLIGGAVKASTVLYLTRDSEYGSREEWVMCEQKAKDLCDRKEKICVIHGFDEEEICMAEVSSNKVKCFQALKKVSDMESTRLLLGGLVAVETFVFVFSNIYTVAMYSQEHVGEFELLDCVSSSHNQDRRVQWS</sequence>
<dbReference type="Proteomes" id="UP000326396">
    <property type="component" value="Linkage Group LG14"/>
</dbReference>
<reference evidence="2 3" key="1">
    <citation type="submission" date="2019-05" db="EMBL/GenBank/DDBJ databases">
        <title>Mikania micrantha, genome provides insights into the molecular mechanism of rapid growth.</title>
        <authorList>
            <person name="Liu B."/>
        </authorList>
    </citation>
    <scope>NUCLEOTIDE SEQUENCE [LARGE SCALE GENOMIC DNA]</scope>
    <source>
        <strain evidence="2">NLD-2019</strain>
        <tissue evidence="2">Leaf</tissue>
    </source>
</reference>
<evidence type="ECO:0000256" key="1">
    <source>
        <dbReference type="SAM" id="Phobius"/>
    </source>
</evidence>
<protein>
    <submittedName>
        <fullName evidence="2">Uncharacterized protein</fullName>
    </submittedName>
</protein>
<keyword evidence="1" id="KW-0472">Membrane</keyword>
<feature type="transmembrane region" description="Helical" evidence="1">
    <location>
        <begin position="190"/>
        <end position="212"/>
    </location>
</feature>
<evidence type="ECO:0000313" key="2">
    <source>
        <dbReference type="EMBL" id="KAD5962066.1"/>
    </source>
</evidence>
<dbReference type="AlphaFoldDB" id="A0A5N6P8T8"/>
<accession>A0A5N6P8T8</accession>
<evidence type="ECO:0000313" key="3">
    <source>
        <dbReference type="Proteomes" id="UP000326396"/>
    </source>
</evidence>
<keyword evidence="1" id="KW-1133">Transmembrane helix</keyword>
<name>A0A5N6P8T8_9ASTR</name>
<keyword evidence="3" id="KW-1185">Reference proteome</keyword>
<gene>
    <name evidence="2" type="ORF">E3N88_13539</name>
</gene>